<evidence type="ECO:0000256" key="2">
    <source>
        <dbReference type="ARBA" id="ARBA00022723"/>
    </source>
</evidence>
<sequence>MTKSPHRLHYLEQLPCEILSTSPGELGRILPGPSIVYIEGERTPPLFVSVLLHGNEVTGFLAIQQLLRQADMKPPRSILLFIGNIRAAEADVRALDDEEDFNRIWNGGKGKQARMAAEVLRAVAARKPLACVDIHNNTGTNPHYACINTTQAATVNLAARFSDTIVYFTEPHEVISIACSRIAPSVTLECGISGESSGTEHALQYLVQCLEADETTLFSPPGKAHHDVFHTVGRITVPDHAELAFGTECIDADICFRSDFDLLNFTRVASGTMLGTLRSYESCPKVLDNGENDVTKTYLDVVDDEIRTTRHFIPAMFTLDKRVIHQDCLGYVMEPYPLKT</sequence>
<dbReference type="SUPFAM" id="SSF53187">
    <property type="entry name" value="Zn-dependent exopeptidases"/>
    <property type="match status" value="1"/>
</dbReference>
<organism evidence="6">
    <name type="scientific">Prosthecochloris aestuarii</name>
    <dbReference type="NCBI Taxonomy" id="1102"/>
    <lineage>
        <taxon>Bacteria</taxon>
        <taxon>Pseudomonadati</taxon>
        <taxon>Chlorobiota</taxon>
        <taxon>Chlorobiia</taxon>
        <taxon>Chlorobiales</taxon>
        <taxon>Chlorobiaceae</taxon>
        <taxon>Prosthecochloris</taxon>
    </lineage>
</organism>
<dbReference type="GO" id="GO:0046872">
    <property type="term" value="F:metal ion binding"/>
    <property type="evidence" value="ECO:0007669"/>
    <property type="project" value="UniProtKB-KW"/>
</dbReference>
<dbReference type="Gene3D" id="3.40.630.10">
    <property type="entry name" value="Zn peptidases"/>
    <property type="match status" value="1"/>
</dbReference>
<keyword evidence="3" id="KW-0378">Hydrolase</keyword>
<evidence type="ECO:0000256" key="3">
    <source>
        <dbReference type="ARBA" id="ARBA00022801"/>
    </source>
</evidence>
<dbReference type="InterPro" id="IPR055438">
    <property type="entry name" value="AstE_AspA_cat"/>
</dbReference>
<comment type="caution">
    <text evidence="6">The sequence shown here is derived from an EMBL/GenBank/DDBJ whole genome shotgun (WGS) entry which is preliminary data.</text>
</comment>
<feature type="domain" description="Succinylglutamate desuccinylase/Aspartoacylase catalytic" evidence="5">
    <location>
        <begin position="47"/>
        <end position="154"/>
    </location>
</feature>
<evidence type="ECO:0000256" key="4">
    <source>
        <dbReference type="ARBA" id="ARBA00022833"/>
    </source>
</evidence>
<evidence type="ECO:0000256" key="1">
    <source>
        <dbReference type="ARBA" id="ARBA00001947"/>
    </source>
</evidence>
<dbReference type="Pfam" id="PF24827">
    <property type="entry name" value="AstE_AspA_cat"/>
    <property type="match status" value="1"/>
</dbReference>
<evidence type="ECO:0000259" key="5">
    <source>
        <dbReference type="Pfam" id="PF24827"/>
    </source>
</evidence>
<dbReference type="Proteomes" id="UP000886335">
    <property type="component" value="Unassembled WGS sequence"/>
</dbReference>
<dbReference type="AlphaFoldDB" id="A0A831WUL6"/>
<keyword evidence="4" id="KW-0862">Zinc</keyword>
<evidence type="ECO:0000313" key="6">
    <source>
        <dbReference type="EMBL" id="HED30941.1"/>
    </source>
</evidence>
<comment type="cofactor">
    <cofactor evidence="1">
        <name>Zn(2+)</name>
        <dbReference type="ChEBI" id="CHEBI:29105"/>
    </cofactor>
</comment>
<gene>
    <name evidence="6" type="ORF">ENN50_04505</name>
</gene>
<name>A0A831WUL6_PROAE</name>
<keyword evidence="2" id="KW-0479">Metal-binding</keyword>
<proteinExistence type="predicted"/>
<dbReference type="GO" id="GO:0016788">
    <property type="term" value="F:hydrolase activity, acting on ester bonds"/>
    <property type="evidence" value="ECO:0007669"/>
    <property type="project" value="InterPro"/>
</dbReference>
<accession>A0A831WUL6</accession>
<protein>
    <submittedName>
        <fullName evidence="6">Succinylglutamate desuccinylase</fullName>
    </submittedName>
</protein>
<dbReference type="CDD" id="cd06256">
    <property type="entry name" value="M14_ASTE_ASPA-like"/>
    <property type="match status" value="1"/>
</dbReference>
<reference evidence="6" key="1">
    <citation type="journal article" date="2020" name="mSystems">
        <title>Genome- and Community-Level Interaction Insights into Carbon Utilization and Element Cycling Functions of Hydrothermarchaeota in Hydrothermal Sediment.</title>
        <authorList>
            <person name="Zhou Z."/>
            <person name="Liu Y."/>
            <person name="Xu W."/>
            <person name="Pan J."/>
            <person name="Luo Z.H."/>
            <person name="Li M."/>
        </authorList>
    </citation>
    <scope>NUCLEOTIDE SEQUENCE [LARGE SCALE GENOMIC DNA]</scope>
    <source>
        <strain evidence="6">SpSt-1181</strain>
    </source>
</reference>
<dbReference type="EMBL" id="DSBW01000102">
    <property type="protein sequence ID" value="HED30941.1"/>
    <property type="molecule type" value="Genomic_DNA"/>
</dbReference>